<dbReference type="PROSITE" id="PS51253">
    <property type="entry name" value="HTH_CENPB"/>
    <property type="match status" value="1"/>
</dbReference>
<feature type="domain" description="HTH CENPB-type" evidence="2">
    <location>
        <begin position="29"/>
        <end position="103"/>
    </location>
</feature>
<proteinExistence type="predicted"/>
<keyword evidence="4" id="KW-1185">Reference proteome</keyword>
<accession>A0A6A7AI72</accession>
<protein>
    <recommendedName>
        <fullName evidence="2">HTH CENPB-type domain-containing protein</fullName>
    </recommendedName>
</protein>
<keyword evidence="1" id="KW-0238">DNA-binding</keyword>
<evidence type="ECO:0000256" key="1">
    <source>
        <dbReference type="ARBA" id="ARBA00023125"/>
    </source>
</evidence>
<evidence type="ECO:0000313" key="3">
    <source>
        <dbReference type="EMBL" id="KAF2832803.1"/>
    </source>
</evidence>
<reference evidence="3" key="1">
    <citation type="journal article" date="2020" name="Stud. Mycol.">
        <title>101 Dothideomycetes genomes: a test case for predicting lifestyles and emergence of pathogens.</title>
        <authorList>
            <person name="Haridas S."/>
            <person name="Albert R."/>
            <person name="Binder M."/>
            <person name="Bloem J."/>
            <person name="Labutti K."/>
            <person name="Salamov A."/>
            <person name="Andreopoulos B."/>
            <person name="Baker S."/>
            <person name="Barry K."/>
            <person name="Bills G."/>
            <person name="Bluhm B."/>
            <person name="Cannon C."/>
            <person name="Castanera R."/>
            <person name="Culley D."/>
            <person name="Daum C."/>
            <person name="Ezra D."/>
            <person name="Gonzalez J."/>
            <person name="Henrissat B."/>
            <person name="Kuo A."/>
            <person name="Liang C."/>
            <person name="Lipzen A."/>
            <person name="Lutzoni F."/>
            <person name="Magnuson J."/>
            <person name="Mondo S."/>
            <person name="Nolan M."/>
            <person name="Ohm R."/>
            <person name="Pangilinan J."/>
            <person name="Park H.-J."/>
            <person name="Ramirez L."/>
            <person name="Alfaro M."/>
            <person name="Sun H."/>
            <person name="Tritt A."/>
            <person name="Yoshinaga Y."/>
            <person name="Zwiers L.-H."/>
            <person name="Turgeon B."/>
            <person name="Goodwin S."/>
            <person name="Spatafora J."/>
            <person name="Crous P."/>
            <person name="Grigoriev I."/>
        </authorList>
    </citation>
    <scope>NUCLEOTIDE SEQUENCE</scope>
    <source>
        <strain evidence="3">CBS 113818</strain>
    </source>
</reference>
<dbReference type="AlphaFoldDB" id="A0A6A7AI72"/>
<feature type="non-terminal residue" evidence="3">
    <location>
        <position position="121"/>
    </location>
</feature>
<dbReference type="Proteomes" id="UP000799424">
    <property type="component" value="Unassembled WGS sequence"/>
</dbReference>
<gene>
    <name evidence="3" type="ORF">CC86DRAFT_244285</name>
</gene>
<organism evidence="3 4">
    <name type="scientific">Ophiobolus disseminans</name>
    <dbReference type="NCBI Taxonomy" id="1469910"/>
    <lineage>
        <taxon>Eukaryota</taxon>
        <taxon>Fungi</taxon>
        <taxon>Dikarya</taxon>
        <taxon>Ascomycota</taxon>
        <taxon>Pezizomycotina</taxon>
        <taxon>Dothideomycetes</taxon>
        <taxon>Pleosporomycetidae</taxon>
        <taxon>Pleosporales</taxon>
        <taxon>Pleosporineae</taxon>
        <taxon>Phaeosphaeriaceae</taxon>
        <taxon>Ophiobolus</taxon>
    </lineage>
</organism>
<dbReference type="Pfam" id="PF03221">
    <property type="entry name" value="HTH_Tnp_Tc5"/>
    <property type="match status" value="1"/>
</dbReference>
<sequence length="121" mass="13804">MDRASQVLAQALPADVPATYAARSALSKEQAQSQQYLTRDEEKALVKFLLLMSNLGQPVRIKFVSSLAFSVARRRSTTTKPVKPPGKNWPRAFEKRHPELKARRVRSIDWKRHGNNIHEKV</sequence>
<dbReference type="OrthoDB" id="3937230at2759"/>
<dbReference type="EMBL" id="MU006216">
    <property type="protein sequence ID" value="KAF2832803.1"/>
    <property type="molecule type" value="Genomic_DNA"/>
</dbReference>
<name>A0A6A7AI72_9PLEO</name>
<dbReference type="GO" id="GO:0003677">
    <property type="term" value="F:DNA binding"/>
    <property type="evidence" value="ECO:0007669"/>
    <property type="project" value="UniProtKB-KW"/>
</dbReference>
<evidence type="ECO:0000313" key="4">
    <source>
        <dbReference type="Proteomes" id="UP000799424"/>
    </source>
</evidence>
<evidence type="ECO:0000259" key="2">
    <source>
        <dbReference type="PROSITE" id="PS51253"/>
    </source>
</evidence>
<dbReference type="InterPro" id="IPR006600">
    <property type="entry name" value="HTH_CenpB_DNA-bd_dom"/>
</dbReference>